<dbReference type="SMART" id="SM00108">
    <property type="entry name" value="B_lectin"/>
    <property type="match status" value="1"/>
</dbReference>
<dbReference type="FunCoup" id="A0A7J7CTQ5">
    <property type="interactions" value="290"/>
</dbReference>
<dbReference type="Proteomes" id="UP000593562">
    <property type="component" value="Unassembled WGS sequence"/>
</dbReference>
<dbReference type="InterPro" id="IPR036426">
    <property type="entry name" value="Bulb-type_lectin_dom_sf"/>
</dbReference>
<accession>A0A7J7CTQ5</accession>
<evidence type="ECO:0000256" key="4">
    <source>
        <dbReference type="SAM" id="Phobius"/>
    </source>
</evidence>
<dbReference type="Pfam" id="PF08277">
    <property type="entry name" value="PAN_3"/>
    <property type="match status" value="1"/>
</dbReference>
<dbReference type="PANTHER" id="PTHR47976:SF120">
    <property type="entry name" value="G-TYPE LECTIN S-RECEPTOR-LIKE SERINE_THREONINE-PROTEIN KINASE SD2-5"/>
    <property type="match status" value="1"/>
</dbReference>
<evidence type="ECO:0000256" key="1">
    <source>
        <dbReference type="ARBA" id="ARBA00022729"/>
    </source>
</evidence>
<evidence type="ECO:0000256" key="5">
    <source>
        <dbReference type="SAM" id="SignalP"/>
    </source>
</evidence>
<keyword evidence="4" id="KW-1133">Transmembrane helix</keyword>
<protein>
    <submittedName>
        <fullName evidence="7">D-mannose binding lectin protein with Apple-like carbohydrate-binding domain isoform 1</fullName>
    </submittedName>
</protein>
<dbReference type="InterPro" id="IPR051343">
    <property type="entry name" value="G-type_lectin_kinases/EP1-like"/>
</dbReference>
<evidence type="ECO:0000259" key="6">
    <source>
        <dbReference type="PROSITE" id="PS50927"/>
    </source>
</evidence>
<dbReference type="InterPro" id="IPR001480">
    <property type="entry name" value="Bulb-type_lectin_dom"/>
</dbReference>
<feature type="chain" id="PRO_5029739175" evidence="5">
    <location>
        <begin position="20"/>
        <end position="455"/>
    </location>
</feature>
<keyword evidence="3" id="KW-0325">Glycoprotein</keyword>
<dbReference type="AlphaFoldDB" id="A0A7J7CTQ5"/>
<comment type="caution">
    <text evidence="7">The sequence shown here is derived from an EMBL/GenBank/DDBJ whole genome shotgun (WGS) entry which is preliminary data.</text>
</comment>
<gene>
    <name evidence="7" type="ORF">HS088_TW13G00155</name>
</gene>
<dbReference type="InterPro" id="IPR003609">
    <property type="entry name" value="Pan_app"/>
</dbReference>
<keyword evidence="2" id="KW-1015">Disulfide bond</keyword>
<dbReference type="PANTHER" id="PTHR47976">
    <property type="entry name" value="G-TYPE LECTIN S-RECEPTOR-LIKE SERINE/THREONINE-PROTEIN KINASE SD2-5"/>
    <property type="match status" value="1"/>
</dbReference>
<organism evidence="7 8">
    <name type="scientific">Tripterygium wilfordii</name>
    <name type="common">Thunder God vine</name>
    <dbReference type="NCBI Taxonomy" id="458696"/>
    <lineage>
        <taxon>Eukaryota</taxon>
        <taxon>Viridiplantae</taxon>
        <taxon>Streptophyta</taxon>
        <taxon>Embryophyta</taxon>
        <taxon>Tracheophyta</taxon>
        <taxon>Spermatophyta</taxon>
        <taxon>Magnoliopsida</taxon>
        <taxon>eudicotyledons</taxon>
        <taxon>Gunneridae</taxon>
        <taxon>Pentapetalae</taxon>
        <taxon>rosids</taxon>
        <taxon>fabids</taxon>
        <taxon>Celastrales</taxon>
        <taxon>Celastraceae</taxon>
        <taxon>Tripterygium</taxon>
    </lineage>
</organism>
<dbReference type="Gene3D" id="2.90.10.10">
    <property type="entry name" value="Bulb-type lectin domain"/>
    <property type="match status" value="1"/>
</dbReference>
<dbReference type="EMBL" id="JAAARO010000013">
    <property type="protein sequence ID" value="KAF5737276.1"/>
    <property type="molecule type" value="Genomic_DNA"/>
</dbReference>
<keyword evidence="4" id="KW-0472">Membrane</keyword>
<dbReference type="PIRSF" id="PIRSF002686">
    <property type="entry name" value="SLG"/>
    <property type="match status" value="1"/>
</dbReference>
<keyword evidence="4" id="KW-0812">Transmembrane</keyword>
<dbReference type="GO" id="GO:0030246">
    <property type="term" value="F:carbohydrate binding"/>
    <property type="evidence" value="ECO:0007669"/>
    <property type="project" value="UniProtKB-KW"/>
</dbReference>
<evidence type="ECO:0000313" key="7">
    <source>
        <dbReference type="EMBL" id="KAF5737276.1"/>
    </source>
</evidence>
<proteinExistence type="predicted"/>
<dbReference type="InterPro" id="IPR035446">
    <property type="entry name" value="SLSG/EP1"/>
</dbReference>
<dbReference type="InParanoid" id="A0A7J7CTQ5"/>
<reference evidence="7 8" key="1">
    <citation type="journal article" date="2020" name="Nat. Commun.">
        <title>Genome of Tripterygium wilfordii and identification of cytochrome P450 involved in triptolide biosynthesis.</title>
        <authorList>
            <person name="Tu L."/>
            <person name="Su P."/>
            <person name="Zhang Z."/>
            <person name="Gao L."/>
            <person name="Wang J."/>
            <person name="Hu T."/>
            <person name="Zhou J."/>
            <person name="Zhang Y."/>
            <person name="Zhao Y."/>
            <person name="Liu Y."/>
            <person name="Song Y."/>
            <person name="Tong Y."/>
            <person name="Lu Y."/>
            <person name="Yang J."/>
            <person name="Xu C."/>
            <person name="Jia M."/>
            <person name="Peters R.J."/>
            <person name="Huang L."/>
            <person name="Gao W."/>
        </authorList>
    </citation>
    <scope>NUCLEOTIDE SEQUENCE [LARGE SCALE GENOMIC DNA]</scope>
    <source>
        <strain evidence="8">cv. XIE 37</strain>
        <tissue evidence="7">Leaf</tissue>
    </source>
</reference>
<sequence length="455" mass="50981">MMMPYLLSLLIFFFNHGCSKTDIHVGYHFTLAVRPEYSTSFAGRAFLLETNQMEPNFRVALSVEAIDGKYSCSLEVFLGDVKVWNSGHYTQFYTTDKCVLELTEDGDLQLKGPGQQVGWRTGTFAQGVERLQILKTGNLVLVDALNFIKWQSFNFPTDIMLWGQRLNVATRLTSFPSKSSTFYSFEIRRDKVAMYLNSGKSNYSYWEFKPSKNRNITFVELGSKGLELFNDKHKKIAQISSQRLEPLRFLALENRTGNMGLYFYSSKEGKFKAAFQALNTTCDLPLACKPYGVCTFSNSCSCIQLMTKESMKNSNCSEGIPGKFCDGGQVEMLELPDVISVLRNAPKKINVSKEECVGLCINDCKCLSASYSSGECFIYRVVGGIKQSKNASGLSYMVKVPKGTTTSHGKPKVKKWILVMVGVIDSLIILLVVGGLSYYLVRKRGENPSRTNNTS</sequence>
<evidence type="ECO:0000313" key="8">
    <source>
        <dbReference type="Proteomes" id="UP000593562"/>
    </source>
</evidence>
<dbReference type="PROSITE" id="PS50927">
    <property type="entry name" value="BULB_LECTIN"/>
    <property type="match status" value="1"/>
</dbReference>
<dbReference type="InterPro" id="IPR006583">
    <property type="entry name" value="PAN-3_domain"/>
</dbReference>
<feature type="transmembrane region" description="Helical" evidence="4">
    <location>
        <begin position="416"/>
        <end position="441"/>
    </location>
</feature>
<keyword evidence="7" id="KW-0430">Lectin</keyword>
<dbReference type="SUPFAM" id="SSF51110">
    <property type="entry name" value="alpha-D-mannose-specific plant lectins"/>
    <property type="match status" value="1"/>
</dbReference>
<name>A0A7J7CTQ5_TRIWF</name>
<dbReference type="SMART" id="SM00473">
    <property type="entry name" value="PAN_AP"/>
    <property type="match status" value="1"/>
</dbReference>
<keyword evidence="8" id="KW-1185">Reference proteome</keyword>
<evidence type="ECO:0000256" key="2">
    <source>
        <dbReference type="ARBA" id="ARBA00023157"/>
    </source>
</evidence>
<keyword evidence="1 5" id="KW-0732">Signal</keyword>
<feature type="signal peptide" evidence="5">
    <location>
        <begin position="1"/>
        <end position="19"/>
    </location>
</feature>
<feature type="domain" description="Bulb-type lectin" evidence="6">
    <location>
        <begin position="38"/>
        <end position="154"/>
    </location>
</feature>
<dbReference type="Pfam" id="PF01453">
    <property type="entry name" value="B_lectin"/>
    <property type="match status" value="1"/>
</dbReference>
<evidence type="ECO:0000256" key="3">
    <source>
        <dbReference type="ARBA" id="ARBA00023180"/>
    </source>
</evidence>